<keyword evidence="3 6" id="KW-0342">GTP-binding</keyword>
<reference evidence="7" key="1">
    <citation type="submission" date="2020-12" db="EMBL/GenBank/DDBJ databases">
        <title>Metabolic potential, ecology and presence of endohyphal bacteria is reflected in genomic diversity of Mucoromycotina.</title>
        <authorList>
            <person name="Muszewska A."/>
            <person name="Okrasinska A."/>
            <person name="Steczkiewicz K."/>
            <person name="Drgas O."/>
            <person name="Orlowska M."/>
            <person name="Perlinska-Lenart U."/>
            <person name="Aleksandrzak-Piekarczyk T."/>
            <person name="Szatraj K."/>
            <person name="Zielenkiewicz U."/>
            <person name="Pilsyk S."/>
            <person name="Malc E."/>
            <person name="Mieczkowski P."/>
            <person name="Kruszewska J.S."/>
            <person name="Biernat P."/>
            <person name="Pawlowska J."/>
        </authorList>
    </citation>
    <scope>NUCLEOTIDE SEQUENCE</scope>
    <source>
        <strain evidence="7">CBS 226.32</strain>
    </source>
</reference>
<sequence length="217" mass="24804">MNAREYQYKILVVGDLGTGKTSILKRYIHNTFSSNYKSTIGVDFALKVIQLDSDVVINLQMWDIAGQERFGSMTRAYYRGAIGAFIVHDVTRPSTFQSVLKWKQDIDTKVDLPLSWGGGNIPVVLLTNKIDQQPNLRSKQEMDDFCLDNSFIQWFETSAKENTSIEAAVEYLINHIVQLEMSKHNDREYELDYSNSSDSSTISLYNYMPDIHKSSCC</sequence>
<dbReference type="GO" id="GO:0005525">
    <property type="term" value="F:GTP binding"/>
    <property type="evidence" value="ECO:0007669"/>
    <property type="project" value="UniProtKB-UniRule"/>
</dbReference>
<name>A0A8H7QGT6_9FUNG</name>
<evidence type="ECO:0000313" key="7">
    <source>
        <dbReference type="EMBL" id="KAG2192228.1"/>
    </source>
</evidence>
<evidence type="ECO:0000256" key="4">
    <source>
        <dbReference type="ARBA" id="ARBA00023288"/>
    </source>
</evidence>
<keyword evidence="2 6" id="KW-0547">Nucleotide-binding</keyword>
<dbReference type="GO" id="GO:0003924">
    <property type="term" value="F:GTPase activity"/>
    <property type="evidence" value="ECO:0007669"/>
    <property type="project" value="UniProtKB-UniRule"/>
</dbReference>
<dbReference type="InterPro" id="IPR027417">
    <property type="entry name" value="P-loop_NTPase"/>
</dbReference>
<dbReference type="EMBL" id="JAEPRC010000745">
    <property type="protein sequence ID" value="KAG2192228.1"/>
    <property type="molecule type" value="Genomic_DNA"/>
</dbReference>
<dbReference type="NCBIfam" id="TIGR00231">
    <property type="entry name" value="small_GTP"/>
    <property type="match status" value="1"/>
</dbReference>
<comment type="similarity">
    <text evidence="1 6">Belongs to the small GTPase superfamily. Rab family.</text>
</comment>
<evidence type="ECO:0000256" key="6">
    <source>
        <dbReference type="RuleBase" id="RU367128"/>
    </source>
</evidence>
<evidence type="ECO:0000256" key="3">
    <source>
        <dbReference type="ARBA" id="ARBA00023134"/>
    </source>
</evidence>
<dbReference type="InterPro" id="IPR001806">
    <property type="entry name" value="Small_GTPase"/>
</dbReference>
<dbReference type="FunFam" id="3.40.50.300:FF:000222">
    <property type="entry name" value="RAB32, member RAS oncogene family"/>
    <property type="match status" value="1"/>
</dbReference>
<dbReference type="PRINTS" id="PR00449">
    <property type="entry name" value="RASTRNSFRMNG"/>
</dbReference>
<keyword evidence="6" id="KW-0472">Membrane</keyword>
<comment type="function">
    <text evidence="6">The small GTPases Rab are key regulators in vesicle trafficking.</text>
</comment>
<organism evidence="7 8">
    <name type="scientific">Mucor plumbeus</name>
    <dbReference type="NCBI Taxonomy" id="97098"/>
    <lineage>
        <taxon>Eukaryota</taxon>
        <taxon>Fungi</taxon>
        <taxon>Fungi incertae sedis</taxon>
        <taxon>Mucoromycota</taxon>
        <taxon>Mucoromycotina</taxon>
        <taxon>Mucoromycetes</taxon>
        <taxon>Mucorales</taxon>
        <taxon>Mucorineae</taxon>
        <taxon>Mucoraceae</taxon>
        <taxon>Mucor</taxon>
    </lineage>
</organism>
<dbReference type="PANTHER" id="PTHR47981">
    <property type="entry name" value="RAB FAMILY"/>
    <property type="match status" value="1"/>
</dbReference>
<dbReference type="SMART" id="SM00174">
    <property type="entry name" value="RHO"/>
    <property type="match status" value="1"/>
</dbReference>
<comment type="caution">
    <text evidence="7">The sequence shown here is derived from an EMBL/GenBank/DDBJ whole genome shotgun (WGS) entry which is preliminary data.</text>
</comment>
<dbReference type="GO" id="GO:0016020">
    <property type="term" value="C:membrane"/>
    <property type="evidence" value="ECO:0007669"/>
    <property type="project" value="UniProtKB-SubCell"/>
</dbReference>
<dbReference type="GO" id="GO:0005802">
    <property type="term" value="C:trans-Golgi network"/>
    <property type="evidence" value="ECO:0007669"/>
    <property type="project" value="UniProtKB-UniRule"/>
</dbReference>
<dbReference type="InterPro" id="IPR030697">
    <property type="entry name" value="Rab29/Rab38/Rab32"/>
</dbReference>
<dbReference type="InterPro" id="IPR005225">
    <property type="entry name" value="Small_GTP-bd"/>
</dbReference>
<evidence type="ECO:0000313" key="8">
    <source>
        <dbReference type="Proteomes" id="UP000650833"/>
    </source>
</evidence>
<dbReference type="OrthoDB" id="48625at2759"/>
<evidence type="ECO:0000256" key="1">
    <source>
        <dbReference type="ARBA" id="ARBA00006270"/>
    </source>
</evidence>
<dbReference type="SMART" id="SM00176">
    <property type="entry name" value="RAN"/>
    <property type="match status" value="1"/>
</dbReference>
<dbReference type="Gene3D" id="3.40.50.300">
    <property type="entry name" value="P-loop containing nucleotide triphosphate hydrolases"/>
    <property type="match status" value="1"/>
</dbReference>
<evidence type="ECO:0000256" key="5">
    <source>
        <dbReference type="ARBA" id="ARBA00023289"/>
    </source>
</evidence>
<dbReference type="Pfam" id="PF00071">
    <property type="entry name" value="Ras"/>
    <property type="match status" value="1"/>
</dbReference>
<accession>A0A8H7QGT6</accession>
<proteinExistence type="inferred from homology"/>
<dbReference type="Proteomes" id="UP000650833">
    <property type="component" value="Unassembled WGS sequence"/>
</dbReference>
<keyword evidence="5 6" id="KW-0636">Prenylation</keyword>
<dbReference type="PANTHER" id="PTHR47981:SF39">
    <property type="entry name" value="RAS-RELATED PROTEIN RAB"/>
    <property type="match status" value="1"/>
</dbReference>
<dbReference type="GO" id="GO:0016192">
    <property type="term" value="P:vesicle-mediated transport"/>
    <property type="evidence" value="ECO:0007669"/>
    <property type="project" value="InterPro"/>
</dbReference>
<dbReference type="PROSITE" id="PS51417">
    <property type="entry name" value="ARF"/>
    <property type="match status" value="1"/>
</dbReference>
<dbReference type="CDD" id="cd04107">
    <property type="entry name" value="Rab32_Rab38"/>
    <property type="match status" value="1"/>
</dbReference>
<gene>
    <name evidence="7" type="ORF">INT46_006215</name>
</gene>
<protein>
    <recommendedName>
        <fullName evidence="6">Ras-related protein Rab</fullName>
    </recommendedName>
</protein>
<comment type="subcellular location">
    <subcellularLocation>
        <location evidence="6">Membrane</location>
        <topology evidence="6">Lipid-anchor</topology>
    </subcellularLocation>
</comment>
<dbReference type="GO" id="GO:0005770">
    <property type="term" value="C:late endosome"/>
    <property type="evidence" value="ECO:0007669"/>
    <property type="project" value="TreeGrafter"/>
</dbReference>
<evidence type="ECO:0000256" key="2">
    <source>
        <dbReference type="ARBA" id="ARBA00022741"/>
    </source>
</evidence>
<dbReference type="PROSITE" id="PS51419">
    <property type="entry name" value="RAB"/>
    <property type="match status" value="1"/>
</dbReference>
<dbReference type="SUPFAM" id="SSF52540">
    <property type="entry name" value="P-loop containing nucleoside triphosphate hydrolases"/>
    <property type="match status" value="1"/>
</dbReference>
<keyword evidence="4 6" id="KW-0449">Lipoprotein</keyword>
<dbReference type="PROSITE" id="PS51421">
    <property type="entry name" value="RAS"/>
    <property type="match status" value="1"/>
</dbReference>
<dbReference type="SMART" id="SM00173">
    <property type="entry name" value="RAS"/>
    <property type="match status" value="1"/>
</dbReference>
<dbReference type="AlphaFoldDB" id="A0A8H7QGT6"/>
<keyword evidence="8" id="KW-1185">Reference proteome</keyword>
<dbReference type="SMART" id="SM00175">
    <property type="entry name" value="RAB"/>
    <property type="match status" value="1"/>
</dbReference>